<dbReference type="AlphaFoldDB" id="A0AAE9XM71"/>
<feature type="region of interest" description="Disordered" evidence="1">
    <location>
        <begin position="1"/>
        <end position="46"/>
    </location>
</feature>
<dbReference type="InterPro" id="IPR045459">
    <property type="entry name" value="DUF5908"/>
</dbReference>
<sequence>MQSAPASPRFPTSETIVPDTPVRPDTKSGPVTVMDDEGCGPPLREDDKKDIVARCVAEILRILDQRNER</sequence>
<feature type="compositionally biased region" description="Polar residues" evidence="1">
    <location>
        <begin position="1"/>
        <end position="15"/>
    </location>
</feature>
<reference evidence="2" key="1">
    <citation type="submission" date="2023-01" db="EMBL/GenBank/DDBJ databases">
        <title>The genome sequence of Kordiimonadaceae bacterium 6D33.</title>
        <authorList>
            <person name="Liu Y."/>
        </authorList>
    </citation>
    <scope>NUCLEOTIDE SEQUENCE</scope>
    <source>
        <strain evidence="2">6D33</strain>
    </source>
</reference>
<evidence type="ECO:0000256" key="1">
    <source>
        <dbReference type="SAM" id="MobiDB-lite"/>
    </source>
</evidence>
<organism evidence="2 3">
    <name type="scientific">Gimibacter soli</name>
    <dbReference type="NCBI Taxonomy" id="3024400"/>
    <lineage>
        <taxon>Bacteria</taxon>
        <taxon>Pseudomonadati</taxon>
        <taxon>Pseudomonadota</taxon>
        <taxon>Alphaproteobacteria</taxon>
        <taxon>Kordiimonadales</taxon>
        <taxon>Temperatibacteraceae</taxon>
        <taxon>Gimibacter</taxon>
    </lineage>
</organism>
<dbReference type="KEGG" id="gso:PH603_12980"/>
<dbReference type="Proteomes" id="UP001217500">
    <property type="component" value="Chromosome"/>
</dbReference>
<proteinExistence type="predicted"/>
<evidence type="ECO:0000313" key="2">
    <source>
        <dbReference type="EMBL" id="WCL53453.1"/>
    </source>
</evidence>
<dbReference type="EMBL" id="CP116805">
    <property type="protein sequence ID" value="WCL53453.1"/>
    <property type="molecule type" value="Genomic_DNA"/>
</dbReference>
<gene>
    <name evidence="2" type="ORF">PH603_12980</name>
</gene>
<dbReference type="RefSeq" id="WP_289502965.1">
    <property type="nucleotide sequence ID" value="NZ_CP116805.1"/>
</dbReference>
<keyword evidence="3" id="KW-1185">Reference proteome</keyword>
<dbReference type="Pfam" id="PF19265">
    <property type="entry name" value="DUF5908"/>
    <property type="match status" value="1"/>
</dbReference>
<name>A0AAE9XM71_9PROT</name>
<accession>A0AAE9XM71</accession>
<evidence type="ECO:0000313" key="3">
    <source>
        <dbReference type="Proteomes" id="UP001217500"/>
    </source>
</evidence>
<protein>
    <submittedName>
        <fullName evidence="2">Uncharacterized protein</fullName>
    </submittedName>
</protein>